<dbReference type="Proteomes" id="UP000036780">
    <property type="component" value="Unassembled WGS sequence"/>
</dbReference>
<comment type="caution">
    <text evidence="1">The sequence shown here is derived from an EMBL/GenBank/DDBJ whole genome shotgun (WGS) entry which is preliminary data.</text>
</comment>
<sequence>MEQHGMTGHYRTSKLRQPCFIICAVVPAMLLATPARGIPDALPTELLEKRLDEILYLRRLSITEEYDVGRVRP</sequence>
<dbReference type="AlphaFoldDB" id="A0A0L0QK85"/>
<accession>A0A0L0QK85</accession>
<dbReference type="PATRIC" id="fig|1473.5.peg.616"/>
<evidence type="ECO:0000313" key="2">
    <source>
        <dbReference type="Proteomes" id="UP000036780"/>
    </source>
</evidence>
<dbReference type="EMBL" id="LGTO01000007">
    <property type="protein sequence ID" value="KNE18997.1"/>
    <property type="molecule type" value="Genomic_DNA"/>
</dbReference>
<organism evidence="1 2">
    <name type="scientific">Virgibacillus pantothenticus</name>
    <dbReference type="NCBI Taxonomy" id="1473"/>
    <lineage>
        <taxon>Bacteria</taxon>
        <taxon>Bacillati</taxon>
        <taxon>Bacillota</taxon>
        <taxon>Bacilli</taxon>
        <taxon>Bacillales</taxon>
        <taxon>Bacillaceae</taxon>
        <taxon>Virgibacillus</taxon>
    </lineage>
</organism>
<proteinExistence type="predicted"/>
<dbReference type="RefSeq" id="WP_050351495.1">
    <property type="nucleotide sequence ID" value="NZ_BOSN01000003.1"/>
</dbReference>
<gene>
    <name evidence="1" type="ORF">AFK71_10520</name>
</gene>
<protein>
    <submittedName>
        <fullName evidence="1">Uncharacterized protein</fullName>
    </submittedName>
</protein>
<reference evidence="2" key="1">
    <citation type="submission" date="2015-07" db="EMBL/GenBank/DDBJ databases">
        <title>Fjat-10053 dsm26.</title>
        <authorList>
            <person name="Liu B."/>
            <person name="Wang J."/>
            <person name="Zhu Y."/>
            <person name="Liu G."/>
            <person name="Chen Q."/>
            <person name="Chen Z."/>
            <person name="Lan J."/>
            <person name="Che J."/>
            <person name="Ge C."/>
            <person name="Shi H."/>
            <person name="Pan Z."/>
            <person name="Liu X."/>
        </authorList>
    </citation>
    <scope>NUCLEOTIDE SEQUENCE [LARGE SCALE GENOMIC DNA]</scope>
    <source>
        <strain evidence="2">DSM 26</strain>
    </source>
</reference>
<evidence type="ECO:0000313" key="1">
    <source>
        <dbReference type="EMBL" id="KNE18997.1"/>
    </source>
</evidence>
<keyword evidence="2" id="KW-1185">Reference proteome</keyword>
<dbReference type="GeneID" id="66871998"/>
<name>A0A0L0QK85_VIRPA</name>